<dbReference type="SMART" id="SM00448">
    <property type="entry name" value="REC"/>
    <property type="match status" value="1"/>
</dbReference>
<dbReference type="Pfam" id="PF04397">
    <property type="entry name" value="LytTR"/>
    <property type="match status" value="1"/>
</dbReference>
<dbReference type="Gene3D" id="3.40.50.2300">
    <property type="match status" value="1"/>
</dbReference>
<dbReference type="PANTHER" id="PTHR37299:SF1">
    <property type="entry name" value="STAGE 0 SPORULATION PROTEIN A HOMOLOG"/>
    <property type="match status" value="1"/>
</dbReference>
<dbReference type="InterPro" id="IPR001789">
    <property type="entry name" value="Sig_transdc_resp-reg_receiver"/>
</dbReference>
<feature type="domain" description="Response regulatory" evidence="2">
    <location>
        <begin position="2"/>
        <end position="120"/>
    </location>
</feature>
<sequence length="245" mass="28352">MKILVVDDEPLARTELSYLIKKSPVLKKQKIKLYQAEDIKEAQGILLKYKVDLLFLDISLNEENGFELADELKQLSYSPMIVFATAYDDYAVKAFDVGALDYVLKPFEQERIDQALTKAAKILNTEDNNLKQREQKKSDVLSIELEDRNVIVKKLEIVAATVNNGILTIETNTQKYETRKTLAWLKERLTDSCFMQVHRNAIVNIEDIKEIQPWFNHTLLLIMVNDAKIQVGRSYRKELNERLGM</sequence>
<dbReference type="Gene3D" id="2.40.50.40">
    <property type="match status" value="1"/>
</dbReference>
<dbReference type="AlphaFoldDB" id="A0AA47B3E6"/>
<keyword evidence="5" id="KW-1185">Reference proteome</keyword>
<evidence type="ECO:0000313" key="4">
    <source>
        <dbReference type="EMBL" id="UZX29416.1"/>
    </source>
</evidence>
<dbReference type="EMBL" id="CP084389">
    <property type="protein sequence ID" value="UZX29416.1"/>
    <property type="molecule type" value="Genomic_DNA"/>
</dbReference>
<dbReference type="PROSITE" id="PS50110">
    <property type="entry name" value="RESPONSE_REGULATORY"/>
    <property type="match status" value="1"/>
</dbReference>
<keyword evidence="1" id="KW-0597">Phosphoprotein</keyword>
<keyword evidence="4" id="KW-0238">DNA-binding</keyword>
<evidence type="ECO:0000259" key="2">
    <source>
        <dbReference type="PROSITE" id="PS50110"/>
    </source>
</evidence>
<feature type="domain" description="HTH LytTR-type" evidence="3">
    <location>
        <begin position="141"/>
        <end position="245"/>
    </location>
</feature>
<reference evidence="4" key="1">
    <citation type="submission" date="2021-09" db="EMBL/GenBank/DDBJ databases">
        <title>Lactobacillus species from Apis mellifera, Switzerland.</title>
        <authorList>
            <person name="Pfister J."/>
            <person name="Brown A."/>
            <person name="Neumann P."/>
            <person name="Collaud A."/>
            <person name="Retschnig G."/>
            <person name="Perreten V."/>
        </authorList>
    </citation>
    <scope>NUCLEOTIDE SEQUENCE</scope>
    <source>
        <strain evidence="4">IBH002</strain>
    </source>
</reference>
<dbReference type="Pfam" id="PF00072">
    <property type="entry name" value="Response_reg"/>
    <property type="match status" value="1"/>
</dbReference>
<dbReference type="Gene3D" id="2.20.25.10">
    <property type="match status" value="1"/>
</dbReference>
<feature type="modified residue" description="4-aspartylphosphate" evidence="1">
    <location>
        <position position="57"/>
    </location>
</feature>
<dbReference type="SUPFAM" id="SSF52172">
    <property type="entry name" value="CheY-like"/>
    <property type="match status" value="1"/>
</dbReference>
<evidence type="ECO:0000259" key="3">
    <source>
        <dbReference type="PROSITE" id="PS50930"/>
    </source>
</evidence>
<dbReference type="InterPro" id="IPR007492">
    <property type="entry name" value="LytTR_DNA-bd_dom"/>
</dbReference>
<dbReference type="GO" id="GO:0000156">
    <property type="term" value="F:phosphorelay response regulator activity"/>
    <property type="evidence" value="ECO:0007669"/>
    <property type="project" value="InterPro"/>
</dbReference>
<gene>
    <name evidence="4" type="ORF">LDX53_07540</name>
</gene>
<accession>A0AA47B3E6</accession>
<name>A0AA47B3E6_9LACO</name>
<dbReference type="RefSeq" id="WP_046327621.1">
    <property type="nucleotide sequence ID" value="NZ_CP084389.1"/>
</dbReference>
<dbReference type="SMART" id="SM00850">
    <property type="entry name" value="LytTR"/>
    <property type="match status" value="1"/>
</dbReference>
<dbReference type="GO" id="GO:0003677">
    <property type="term" value="F:DNA binding"/>
    <property type="evidence" value="ECO:0007669"/>
    <property type="project" value="UniProtKB-KW"/>
</dbReference>
<dbReference type="PROSITE" id="PS50930">
    <property type="entry name" value="HTH_LYTTR"/>
    <property type="match status" value="1"/>
</dbReference>
<evidence type="ECO:0000256" key="1">
    <source>
        <dbReference type="PROSITE-ProRule" id="PRU00169"/>
    </source>
</evidence>
<dbReference type="PANTHER" id="PTHR37299">
    <property type="entry name" value="TRANSCRIPTIONAL REGULATOR-RELATED"/>
    <property type="match status" value="1"/>
</dbReference>
<dbReference type="Proteomes" id="UP001164557">
    <property type="component" value="Chromosome"/>
</dbReference>
<protein>
    <submittedName>
        <fullName evidence="4">LytTR family transcriptional regulator DNA-binding domain-containing protein</fullName>
    </submittedName>
</protein>
<proteinExistence type="predicted"/>
<dbReference type="InterPro" id="IPR011006">
    <property type="entry name" value="CheY-like_superfamily"/>
</dbReference>
<organism evidence="4 5">
    <name type="scientific">Lactobacillus helsingborgensis</name>
    <dbReference type="NCBI Taxonomy" id="1218494"/>
    <lineage>
        <taxon>Bacteria</taxon>
        <taxon>Bacillati</taxon>
        <taxon>Bacillota</taxon>
        <taxon>Bacilli</taxon>
        <taxon>Lactobacillales</taxon>
        <taxon>Lactobacillaceae</taxon>
        <taxon>Lactobacillus</taxon>
    </lineage>
</organism>
<evidence type="ECO:0000313" key="5">
    <source>
        <dbReference type="Proteomes" id="UP001164557"/>
    </source>
</evidence>
<dbReference type="InterPro" id="IPR046947">
    <property type="entry name" value="LytR-like"/>
</dbReference>